<gene>
    <name evidence="1" type="ORF">SAMN05421640_0571</name>
</gene>
<organism evidence="1 2">
    <name type="scientific">Ekhidna lutea</name>
    <dbReference type="NCBI Taxonomy" id="447679"/>
    <lineage>
        <taxon>Bacteria</taxon>
        <taxon>Pseudomonadati</taxon>
        <taxon>Bacteroidota</taxon>
        <taxon>Cytophagia</taxon>
        <taxon>Cytophagales</taxon>
        <taxon>Reichenbachiellaceae</taxon>
        <taxon>Ekhidna</taxon>
    </lineage>
</organism>
<dbReference type="EMBL" id="FZPD01000001">
    <property type="protein sequence ID" value="SNS53719.1"/>
    <property type="molecule type" value="Genomic_DNA"/>
</dbReference>
<dbReference type="RefSeq" id="WP_089355328.1">
    <property type="nucleotide sequence ID" value="NZ_FZPD01000001.1"/>
</dbReference>
<proteinExistence type="predicted"/>
<accession>A0A239F9Z6</accession>
<sequence length="535" mass="61413">MQRIFILLFFINGIGLHAQVPSQIFVDNERKENRSFKDTLDLVTHIRKYQIDWLDRGYFFTGVDSVNSGDTVNIYLHKGDKYTYKSSELGRSRLHGKLKNVLIDHINNGYPFASIRLDSIQMVESTLMPKVSINTGPLIRYDSAFLFKDITTDRGYMYKLLDIVPEDRFSERNYRSIQKKMRRTSILHLDRPTDISFKNEKATVFLDISENESNSFQGVLGLQQVDAGNTVFVGNLALDIQNLFKSGKQFQFTWERFSAESQQLDIYYKHPFILESSISPSFNLNILKQDTTFLTRTLALGLYTYISPSSELHLEYEQTNGTLLSTDLSTIANAGLADFTRTTYGARISSGNIRTLQKLNENVVWNAGMSLGNKKVNRNLNLPDVYYDSIDIETEFYRLNAQIAYQVRILRKQAFYNDIDVGMLINDQLLTNEMYRRGGLQSLRGFNERSIFAEKYLLSRSEFRSFFEEESYLQVFYDQMLVTGKVHANYLFGFGLGFALATSSGQFSFALAVGNSGGQTSFSEIKVHFGYISRF</sequence>
<dbReference type="OrthoDB" id="9811416at2"/>
<dbReference type="Proteomes" id="UP000198393">
    <property type="component" value="Unassembled WGS sequence"/>
</dbReference>
<keyword evidence="2" id="KW-1185">Reference proteome</keyword>
<dbReference type="Gene3D" id="2.40.160.50">
    <property type="entry name" value="membrane protein fhac: a member of the omp85/tpsb transporter family"/>
    <property type="match status" value="1"/>
</dbReference>
<protein>
    <recommendedName>
        <fullName evidence="3">Outer membrane protein assembly factor BamA</fullName>
    </recommendedName>
</protein>
<reference evidence="1 2" key="1">
    <citation type="submission" date="2017-06" db="EMBL/GenBank/DDBJ databases">
        <authorList>
            <person name="Kim H.J."/>
            <person name="Triplett B.A."/>
        </authorList>
    </citation>
    <scope>NUCLEOTIDE SEQUENCE [LARGE SCALE GENOMIC DNA]</scope>
    <source>
        <strain evidence="1 2">DSM 19307</strain>
    </source>
</reference>
<dbReference type="AlphaFoldDB" id="A0A239F9Z6"/>
<evidence type="ECO:0000313" key="2">
    <source>
        <dbReference type="Proteomes" id="UP000198393"/>
    </source>
</evidence>
<evidence type="ECO:0000313" key="1">
    <source>
        <dbReference type="EMBL" id="SNS53719.1"/>
    </source>
</evidence>
<evidence type="ECO:0008006" key="3">
    <source>
        <dbReference type="Google" id="ProtNLM"/>
    </source>
</evidence>
<name>A0A239F9Z6_EKHLU</name>